<name>A0A179BE19_RHILE</name>
<comment type="caution">
    <text evidence="1">The sequence shown here is derived from an EMBL/GenBank/DDBJ whole genome shotgun (WGS) entry which is preliminary data.</text>
</comment>
<gene>
    <name evidence="1" type="ORF">A4U53_31915</name>
</gene>
<dbReference type="SUPFAM" id="SSF52768">
    <property type="entry name" value="Arginase/deacetylase"/>
    <property type="match status" value="1"/>
</dbReference>
<sequence length="317" mass="35222">MQLLLLHLDDALELQPDFMRACTLAGACHHVDKRGGSAIRLWGRQKMLSDLGRDISRSLPSRGRGPQLAFMGSGDFHHVSALLLDTALERRPVSTTLVHFDNHPDWVNFEGGMHCGSWINSALSNPKIDKVITVGVCSSDLRNPERKGANLRELREGKLELYPYEHPPSRVSAEYGSGASYRQDGRALYWNSISEIGEENFIDLILSRIGTEAVYFTIDKDVLAADDAVTNWDQGRMRLPYLMALISEIGSRHRVVGADVIGDYSVPSYAGGLKTRLLKQAEIFIDQPRLRQAADTVRNINSAANHALLEVLAESME</sequence>
<organism evidence="1">
    <name type="scientific">Rhizobium leguminosarum</name>
    <dbReference type="NCBI Taxonomy" id="384"/>
    <lineage>
        <taxon>Bacteria</taxon>
        <taxon>Pseudomonadati</taxon>
        <taxon>Pseudomonadota</taxon>
        <taxon>Alphaproteobacteria</taxon>
        <taxon>Hyphomicrobiales</taxon>
        <taxon>Rhizobiaceae</taxon>
        <taxon>Rhizobium/Agrobacterium group</taxon>
        <taxon>Rhizobium</taxon>
    </lineage>
</organism>
<evidence type="ECO:0000313" key="1">
    <source>
        <dbReference type="EMBL" id="OAP89619.1"/>
    </source>
</evidence>
<dbReference type="AlphaFoldDB" id="A0A179BE19"/>
<accession>A0A179BE19</accession>
<proteinExistence type="predicted"/>
<dbReference type="Gene3D" id="3.40.800.10">
    <property type="entry name" value="Ureohydrolase domain"/>
    <property type="match status" value="1"/>
</dbReference>
<dbReference type="InterPro" id="IPR023696">
    <property type="entry name" value="Ureohydrolase_dom_sf"/>
</dbReference>
<dbReference type="EMBL" id="LWBS01000431">
    <property type="protein sequence ID" value="OAP89619.1"/>
    <property type="molecule type" value="Genomic_DNA"/>
</dbReference>
<protein>
    <submittedName>
        <fullName evidence="1">Arginase</fullName>
    </submittedName>
</protein>
<reference evidence="1" key="1">
    <citation type="submission" date="2016-04" db="EMBL/GenBank/DDBJ databases">
        <title>Fast-growing isolate from the root nodules of Vavilovia formosa.</title>
        <authorList>
            <person name="Kimeklis A."/>
            <person name="Safronova V."/>
            <person name="Belimov A."/>
            <person name="Andronov E."/>
        </authorList>
    </citation>
    <scope>NUCLEOTIDE SEQUENCE [LARGE SCALE GENOMIC DNA]</scope>
    <source>
        <strain evidence="1">Vaf-46</strain>
    </source>
</reference>